<comment type="caution">
    <text evidence="4">The sequence shown here is derived from an EMBL/GenBank/DDBJ whole genome shotgun (WGS) entry which is preliminary data.</text>
</comment>
<keyword evidence="5" id="KW-1185">Reference proteome</keyword>
<keyword evidence="1" id="KW-0677">Repeat</keyword>
<reference evidence="5" key="1">
    <citation type="submission" date="2013-09" db="EMBL/GenBank/DDBJ databases">
        <title>Corchorus olitorius genome sequencing.</title>
        <authorList>
            <person name="Alam M."/>
            <person name="Haque M.S."/>
            <person name="Islam M.S."/>
            <person name="Emdad E.M."/>
            <person name="Islam M.M."/>
            <person name="Ahmed B."/>
            <person name="Halim A."/>
            <person name="Hossen Q.M.M."/>
            <person name="Hossain M.Z."/>
            <person name="Ahmed R."/>
            <person name="Khan M.M."/>
            <person name="Islam R."/>
            <person name="Rashid M.M."/>
            <person name="Khan S.A."/>
            <person name="Rahman M.S."/>
            <person name="Alam M."/>
            <person name="Yahiya A.S."/>
            <person name="Khan M.S."/>
            <person name="Azam M.S."/>
            <person name="Haque T."/>
            <person name="Lashkar M.Z.H."/>
            <person name="Akhand A.I."/>
            <person name="Morshed G."/>
            <person name="Roy S."/>
            <person name="Uddin K.S."/>
            <person name="Rabeya T."/>
            <person name="Hossain A.S."/>
            <person name="Chowdhury A."/>
            <person name="Snigdha A.R."/>
            <person name="Mortoza M.S."/>
            <person name="Matin S.A."/>
            <person name="Hoque S.M.E."/>
            <person name="Islam M.K."/>
            <person name="Roy D.K."/>
            <person name="Haider R."/>
            <person name="Moosa M.M."/>
            <person name="Elias S.M."/>
            <person name="Hasan A.M."/>
            <person name="Jahan S."/>
            <person name="Shafiuddin M."/>
            <person name="Mahmood N."/>
            <person name="Shommy N.S."/>
        </authorList>
    </citation>
    <scope>NUCLEOTIDE SEQUENCE [LARGE SCALE GENOMIC DNA]</scope>
    <source>
        <strain evidence="5">cv. O-4</strain>
    </source>
</reference>
<dbReference type="OrthoDB" id="1717038at2759"/>
<dbReference type="AlphaFoldDB" id="A0A1R3FUV6"/>
<dbReference type="SUPFAM" id="SSF48239">
    <property type="entry name" value="Terpenoid cyclases/Protein prenyltransferases"/>
    <property type="match status" value="1"/>
</dbReference>
<proteinExistence type="predicted"/>
<dbReference type="STRING" id="93759.A0A1R3FUV6"/>
<keyword evidence="2" id="KW-0413">Isomerase</keyword>
<dbReference type="GO" id="GO:0005811">
    <property type="term" value="C:lipid droplet"/>
    <property type="evidence" value="ECO:0007669"/>
    <property type="project" value="InterPro"/>
</dbReference>
<dbReference type="EMBL" id="AWUE01024821">
    <property type="protein sequence ID" value="OMO49641.1"/>
    <property type="molecule type" value="Genomic_DNA"/>
</dbReference>
<dbReference type="GO" id="GO:0042300">
    <property type="term" value="F:beta-amyrin synthase activity"/>
    <property type="evidence" value="ECO:0007669"/>
    <property type="project" value="UniProtKB-ARBA"/>
</dbReference>
<dbReference type="Pfam" id="PF13243">
    <property type="entry name" value="SQHop_cyclase_C"/>
    <property type="match status" value="1"/>
</dbReference>
<gene>
    <name evidence="4" type="ORF">COLO4_38465</name>
</gene>
<feature type="domain" description="Squalene cyclase C-terminal" evidence="3">
    <location>
        <begin position="14"/>
        <end position="170"/>
    </location>
</feature>
<evidence type="ECO:0000256" key="1">
    <source>
        <dbReference type="ARBA" id="ARBA00022737"/>
    </source>
</evidence>
<dbReference type="PANTHER" id="PTHR11764">
    <property type="entry name" value="TERPENE CYCLASE/MUTASE FAMILY MEMBER"/>
    <property type="match status" value="1"/>
</dbReference>
<evidence type="ECO:0000313" key="4">
    <source>
        <dbReference type="EMBL" id="OMO49641.1"/>
    </source>
</evidence>
<dbReference type="GO" id="GO:0016104">
    <property type="term" value="P:triterpenoid biosynthetic process"/>
    <property type="evidence" value="ECO:0007669"/>
    <property type="project" value="InterPro"/>
</dbReference>
<dbReference type="InterPro" id="IPR018333">
    <property type="entry name" value="Squalene_cyclase"/>
</dbReference>
<dbReference type="Gene3D" id="1.50.10.20">
    <property type="match status" value="1"/>
</dbReference>
<dbReference type="PANTHER" id="PTHR11764:SF58">
    <property type="entry name" value="BETA-AMYRIN SYNTHASE-RELATED"/>
    <property type="match status" value="1"/>
</dbReference>
<dbReference type="InterPro" id="IPR032696">
    <property type="entry name" value="SQ_cyclase_C"/>
</dbReference>
<sequence>MLPSELVGEKMEPQRMFDAVNFLLSIQTKRGGITGWEPLNSYPWLELMNPVEFMEEIVTEYEYVECTCSAIKTLALFKKLYPAHKKKEVEDFIKKGISFLQETQLPNGSWYGKWGICFIYSTWFALEALAAVGRTYESCSAIRKAVAFLLDIQCVDGGWGESYLSCTQKAQRDPTPLHRAAKLLINSQLENGDFPQQEITGVFKGNVALHYPLNRNSMTLWALAEYRSTIPLL</sequence>
<name>A0A1R3FUV6_9ROSI</name>
<evidence type="ECO:0000256" key="2">
    <source>
        <dbReference type="ARBA" id="ARBA00023235"/>
    </source>
</evidence>
<accession>A0A1R3FUV6</accession>
<dbReference type="Proteomes" id="UP000187203">
    <property type="component" value="Unassembled WGS sequence"/>
</dbReference>
<dbReference type="InterPro" id="IPR008930">
    <property type="entry name" value="Terpenoid_cyclase/PrenylTrfase"/>
</dbReference>
<protein>
    <submittedName>
        <fullName evidence="4">Terpenoid cyclases/protein prenyltransferase alpha-alpha toroid</fullName>
    </submittedName>
</protein>
<evidence type="ECO:0000313" key="5">
    <source>
        <dbReference type="Proteomes" id="UP000187203"/>
    </source>
</evidence>
<organism evidence="4 5">
    <name type="scientific">Corchorus olitorius</name>
    <dbReference type="NCBI Taxonomy" id="93759"/>
    <lineage>
        <taxon>Eukaryota</taxon>
        <taxon>Viridiplantae</taxon>
        <taxon>Streptophyta</taxon>
        <taxon>Embryophyta</taxon>
        <taxon>Tracheophyta</taxon>
        <taxon>Spermatophyta</taxon>
        <taxon>Magnoliopsida</taxon>
        <taxon>eudicotyledons</taxon>
        <taxon>Gunneridae</taxon>
        <taxon>Pentapetalae</taxon>
        <taxon>rosids</taxon>
        <taxon>malvids</taxon>
        <taxon>Malvales</taxon>
        <taxon>Malvaceae</taxon>
        <taxon>Grewioideae</taxon>
        <taxon>Apeibeae</taxon>
        <taxon>Corchorus</taxon>
    </lineage>
</organism>
<evidence type="ECO:0000259" key="3">
    <source>
        <dbReference type="Pfam" id="PF13243"/>
    </source>
</evidence>